<evidence type="ECO:0000256" key="1">
    <source>
        <dbReference type="ARBA" id="ARBA00004202"/>
    </source>
</evidence>
<dbReference type="GO" id="GO:0005886">
    <property type="term" value="C:plasma membrane"/>
    <property type="evidence" value="ECO:0007669"/>
    <property type="project" value="UniProtKB-SubCell"/>
</dbReference>
<evidence type="ECO:0000256" key="9">
    <source>
        <dbReference type="ARBA" id="ARBA00023136"/>
    </source>
</evidence>
<keyword evidence="3" id="KW-1003">Cell membrane</keyword>
<dbReference type="RefSeq" id="WP_210899071.1">
    <property type="nucleotide sequence ID" value="NZ_CP071696.1"/>
</dbReference>
<proteinExistence type="predicted"/>
<dbReference type="AlphaFoldDB" id="A0A975INU3"/>
<dbReference type="SMART" id="SM00382">
    <property type="entry name" value="AAA"/>
    <property type="match status" value="1"/>
</dbReference>
<dbReference type="SUPFAM" id="SSF52540">
    <property type="entry name" value="P-loop containing nucleoside triphosphate hydrolases"/>
    <property type="match status" value="1"/>
</dbReference>
<dbReference type="EMBL" id="CP071696">
    <property type="protein sequence ID" value="QTX04942.1"/>
    <property type="molecule type" value="Genomic_DNA"/>
</dbReference>
<dbReference type="PROSITE" id="PS00211">
    <property type="entry name" value="ABC_TRANSPORTER_1"/>
    <property type="match status" value="1"/>
</dbReference>
<evidence type="ECO:0000313" key="11">
    <source>
        <dbReference type="EMBL" id="QTX04942.1"/>
    </source>
</evidence>
<dbReference type="PROSITE" id="PS50893">
    <property type="entry name" value="ABC_TRANSPORTER_2"/>
    <property type="match status" value="1"/>
</dbReference>
<keyword evidence="7" id="KW-0408">Iron</keyword>
<dbReference type="InterPro" id="IPR003439">
    <property type="entry name" value="ABC_transporter-like_ATP-bd"/>
</dbReference>
<dbReference type="InterPro" id="IPR003593">
    <property type="entry name" value="AAA+_ATPase"/>
</dbReference>
<gene>
    <name evidence="11" type="ORF">G127AT_01425</name>
</gene>
<evidence type="ECO:0000259" key="10">
    <source>
        <dbReference type="PROSITE" id="PS50893"/>
    </source>
</evidence>
<keyword evidence="12" id="KW-1185">Reference proteome</keyword>
<dbReference type="GO" id="GO:0016887">
    <property type="term" value="F:ATP hydrolysis activity"/>
    <property type="evidence" value="ECO:0007669"/>
    <property type="project" value="InterPro"/>
</dbReference>
<dbReference type="Pfam" id="PF00005">
    <property type="entry name" value="ABC_tran"/>
    <property type="match status" value="1"/>
</dbReference>
<keyword evidence="5" id="KW-0547">Nucleotide-binding</keyword>
<evidence type="ECO:0000256" key="3">
    <source>
        <dbReference type="ARBA" id="ARBA00022475"/>
    </source>
</evidence>
<dbReference type="GO" id="GO:0005524">
    <property type="term" value="F:ATP binding"/>
    <property type="evidence" value="ECO:0007669"/>
    <property type="project" value="UniProtKB-KW"/>
</dbReference>
<sequence length="305" mass="31967">MPTADTASTDAQAVHARPGLALTAESLELRYEQRTVATDLSVALPAGKVTAIVGPNACGKSTLLRAMARLLAPKAGRVLLDDRDVRRLSPKELAKRVGLLPQSSTAPGGLTVAELVARGRHPHQRMLQQWSAEDAAAVDRALAATSTAELADRPLAELSGGQRQRAWLALLLAQDTPVLLLDEPTTYLDIAHQLEVLELCHRLNREQGRTVALVLHDLEQACRYADHLVVMRDGTVLAAGAPREIMTEELIARAFGVRALVQENPVTGTPLIVPIASLDEAAGAAAGAASGTAAAAAADAGRGAA</sequence>
<evidence type="ECO:0000256" key="2">
    <source>
        <dbReference type="ARBA" id="ARBA00022448"/>
    </source>
</evidence>
<name>A0A975INU3_9MICO</name>
<keyword evidence="4" id="KW-0410">Iron transport</keyword>
<dbReference type="FunFam" id="3.40.50.300:FF:000134">
    <property type="entry name" value="Iron-enterobactin ABC transporter ATP-binding protein"/>
    <property type="match status" value="1"/>
</dbReference>
<protein>
    <submittedName>
        <fullName evidence="11">ABC transporter ATP-binding protein</fullName>
    </submittedName>
</protein>
<feature type="domain" description="ABC transporter" evidence="10">
    <location>
        <begin position="22"/>
        <end position="258"/>
    </location>
</feature>
<accession>A0A975INU3</accession>
<keyword evidence="9" id="KW-0472">Membrane</keyword>
<dbReference type="InterPro" id="IPR051535">
    <property type="entry name" value="Siderophore_ABC-ATPase"/>
</dbReference>
<reference evidence="11" key="1">
    <citation type="submission" date="2021-03" db="EMBL/GenBank/DDBJ databases">
        <title>Agromyces archimandritus sp. nov., isolated from the cockroach Archimandrita tessellata.</title>
        <authorList>
            <person name="Guzman J."/>
            <person name="Ortuzar M."/>
            <person name="Poehlein A."/>
            <person name="Daniel R."/>
            <person name="Trujillo M."/>
            <person name="Vilcinskas A."/>
        </authorList>
    </citation>
    <scope>NUCLEOTIDE SEQUENCE</scope>
    <source>
        <strain evidence="11">G127AT</strain>
    </source>
</reference>
<dbReference type="KEGG" id="aarc:G127AT_01425"/>
<dbReference type="PANTHER" id="PTHR42771">
    <property type="entry name" value="IRON(3+)-HYDROXAMATE IMPORT ATP-BINDING PROTEIN FHUC"/>
    <property type="match status" value="1"/>
</dbReference>
<dbReference type="Gene3D" id="3.40.50.300">
    <property type="entry name" value="P-loop containing nucleotide triphosphate hydrolases"/>
    <property type="match status" value="1"/>
</dbReference>
<keyword evidence="2" id="KW-0813">Transport</keyword>
<organism evidence="11 12">
    <name type="scientific">Agromyces archimandritae</name>
    <dbReference type="NCBI Taxonomy" id="2781962"/>
    <lineage>
        <taxon>Bacteria</taxon>
        <taxon>Bacillati</taxon>
        <taxon>Actinomycetota</taxon>
        <taxon>Actinomycetes</taxon>
        <taxon>Micrococcales</taxon>
        <taxon>Microbacteriaceae</taxon>
        <taxon>Agromyces</taxon>
    </lineage>
</organism>
<dbReference type="InterPro" id="IPR027417">
    <property type="entry name" value="P-loop_NTPase"/>
</dbReference>
<evidence type="ECO:0000256" key="7">
    <source>
        <dbReference type="ARBA" id="ARBA00023004"/>
    </source>
</evidence>
<keyword evidence="8" id="KW-0406">Ion transport</keyword>
<evidence type="ECO:0000256" key="6">
    <source>
        <dbReference type="ARBA" id="ARBA00022840"/>
    </source>
</evidence>
<evidence type="ECO:0000256" key="8">
    <source>
        <dbReference type="ARBA" id="ARBA00023065"/>
    </source>
</evidence>
<dbReference type="CDD" id="cd03214">
    <property type="entry name" value="ABC_Iron-Siderophores_B12_Hemin"/>
    <property type="match status" value="1"/>
</dbReference>
<dbReference type="PANTHER" id="PTHR42771:SF2">
    <property type="entry name" value="IRON(3+)-HYDROXAMATE IMPORT ATP-BINDING PROTEIN FHUC"/>
    <property type="match status" value="1"/>
</dbReference>
<keyword evidence="6 11" id="KW-0067">ATP-binding</keyword>
<evidence type="ECO:0000256" key="5">
    <source>
        <dbReference type="ARBA" id="ARBA00022741"/>
    </source>
</evidence>
<evidence type="ECO:0000313" key="12">
    <source>
        <dbReference type="Proteomes" id="UP000671914"/>
    </source>
</evidence>
<dbReference type="GO" id="GO:0006826">
    <property type="term" value="P:iron ion transport"/>
    <property type="evidence" value="ECO:0007669"/>
    <property type="project" value="UniProtKB-KW"/>
</dbReference>
<evidence type="ECO:0000256" key="4">
    <source>
        <dbReference type="ARBA" id="ARBA00022496"/>
    </source>
</evidence>
<comment type="subcellular location">
    <subcellularLocation>
        <location evidence="1">Cell membrane</location>
        <topology evidence="1">Peripheral membrane protein</topology>
    </subcellularLocation>
</comment>
<dbReference type="Proteomes" id="UP000671914">
    <property type="component" value="Chromosome"/>
</dbReference>
<dbReference type="InterPro" id="IPR017871">
    <property type="entry name" value="ABC_transporter-like_CS"/>
</dbReference>